<dbReference type="CDD" id="cd00198">
    <property type="entry name" value="vWFA"/>
    <property type="match status" value="1"/>
</dbReference>
<dbReference type="Pfam" id="PF01882">
    <property type="entry name" value="DUF58"/>
    <property type="match status" value="1"/>
</dbReference>
<dbReference type="SUPFAM" id="SSF53300">
    <property type="entry name" value="vWA-like"/>
    <property type="match status" value="1"/>
</dbReference>
<feature type="domain" description="DUF58" evidence="1">
    <location>
        <begin position="50"/>
        <end position="243"/>
    </location>
</feature>
<gene>
    <name evidence="2" type="ORF">ENS64_14525</name>
</gene>
<proteinExistence type="predicted"/>
<dbReference type="Gene3D" id="3.40.50.410">
    <property type="entry name" value="von Willebrand factor, type A domain"/>
    <property type="match status" value="1"/>
</dbReference>
<evidence type="ECO:0000313" key="2">
    <source>
        <dbReference type="EMBL" id="HGT40458.1"/>
    </source>
</evidence>
<dbReference type="PANTHER" id="PTHR33608:SF7">
    <property type="entry name" value="DUF58 DOMAIN-CONTAINING PROTEIN"/>
    <property type="match status" value="1"/>
</dbReference>
<organism evidence="2">
    <name type="scientific">Schlesneria paludicola</name>
    <dbReference type="NCBI Taxonomy" id="360056"/>
    <lineage>
        <taxon>Bacteria</taxon>
        <taxon>Pseudomonadati</taxon>
        <taxon>Planctomycetota</taxon>
        <taxon>Planctomycetia</taxon>
        <taxon>Planctomycetales</taxon>
        <taxon>Planctomycetaceae</taxon>
        <taxon>Schlesneria</taxon>
    </lineage>
</organism>
<evidence type="ECO:0000259" key="1">
    <source>
        <dbReference type="Pfam" id="PF01882"/>
    </source>
</evidence>
<dbReference type="InterPro" id="IPR002881">
    <property type="entry name" value="DUF58"/>
</dbReference>
<dbReference type="EMBL" id="DSVQ01000016">
    <property type="protein sequence ID" value="HGT40458.1"/>
    <property type="molecule type" value="Genomic_DNA"/>
</dbReference>
<protein>
    <submittedName>
        <fullName evidence="2">DUF58 domain-containing protein</fullName>
    </submittedName>
</protein>
<dbReference type="InterPro" id="IPR036465">
    <property type="entry name" value="vWFA_dom_sf"/>
</dbReference>
<name>A0A7C4LNZ3_9PLAN</name>
<comment type="caution">
    <text evidence="2">The sequence shown here is derived from an EMBL/GenBank/DDBJ whole genome shotgun (WGS) entry which is preliminary data.</text>
</comment>
<sequence>MAGAQYTSLFDNATLARVEQMRLQPVRRLTNRSRGEHLAGKGGTSIEFHDYRDYAAGDDVRYVDWNIFARIQRPYLKLYRHEEELHVVILLDASASMQYGQKLVRARQLAAAFAVMGLLNGEKVSIDACHHRGRSPVSLAPCTGRINLKRVLEFLEAIPAAGDFPIELAVEEVLKQPRGRGMAILLSDFLTFGRLERPLNLLFSAGLEVCAIQLLTPEELRPDLAGDVRFVDCETGHTLDVSSVGDLLAIYQEHLAAMQAELSLLCRQRSGRFLCLDADTPIDSILFDVLRRKGWVR</sequence>
<accession>A0A7C4LNZ3</accession>
<reference evidence="2" key="1">
    <citation type="journal article" date="2020" name="mSystems">
        <title>Genome- and Community-Level Interaction Insights into Carbon Utilization and Element Cycling Functions of Hydrothermarchaeota in Hydrothermal Sediment.</title>
        <authorList>
            <person name="Zhou Z."/>
            <person name="Liu Y."/>
            <person name="Xu W."/>
            <person name="Pan J."/>
            <person name="Luo Z.H."/>
            <person name="Li M."/>
        </authorList>
    </citation>
    <scope>NUCLEOTIDE SEQUENCE [LARGE SCALE GENOMIC DNA]</scope>
    <source>
        <strain evidence="2">SpSt-508</strain>
    </source>
</reference>
<dbReference type="AlphaFoldDB" id="A0A7C4LNZ3"/>
<dbReference type="PANTHER" id="PTHR33608">
    <property type="entry name" value="BLL2464 PROTEIN"/>
    <property type="match status" value="1"/>
</dbReference>